<protein>
    <recommendedName>
        <fullName evidence="2">14-3-3 domain-containing protein</fullName>
    </recommendedName>
</protein>
<dbReference type="Gene3D" id="1.20.190.20">
    <property type="entry name" value="14-3-3 domain"/>
    <property type="match status" value="1"/>
</dbReference>
<dbReference type="Proteomes" id="UP001620645">
    <property type="component" value="Unassembled WGS sequence"/>
</dbReference>
<dbReference type="InterPro" id="IPR000308">
    <property type="entry name" value="14-3-3"/>
</dbReference>
<sequence>MPRSRSSSSSSDSSKPNTALLSQWYNAAIFGITPFASPLNVLSVKNQRSELATSVGRESTRSVVELAKGAYQEAMDIAISKIAAINPTRLDLALNFSVFNFEILKSVDEARKVAQKAIDLAQAEIATLTLTLADNASINLRIMRENMELWTPEGGSHAKTTWEESAELTDQSDGRYYAYNNDIQQIV</sequence>
<dbReference type="PRINTS" id="PR00305">
    <property type="entry name" value="1433ZETA"/>
</dbReference>
<reference evidence="3 4" key="1">
    <citation type="submission" date="2024-10" db="EMBL/GenBank/DDBJ databases">
        <authorList>
            <person name="Kim D."/>
        </authorList>
    </citation>
    <scope>NUCLEOTIDE SEQUENCE [LARGE SCALE GENOMIC DNA]</scope>
    <source>
        <strain evidence="3">Taebaek</strain>
    </source>
</reference>
<gene>
    <name evidence="3" type="ORF">niasHS_016676</name>
</gene>
<dbReference type="SUPFAM" id="SSF48445">
    <property type="entry name" value="14-3-3 protein"/>
    <property type="match status" value="1"/>
</dbReference>
<comment type="similarity">
    <text evidence="1">Belongs to the 14-3-3 family.</text>
</comment>
<keyword evidence="4" id="KW-1185">Reference proteome</keyword>
<dbReference type="PANTHER" id="PTHR18860">
    <property type="entry name" value="14-3-3 PROTEIN"/>
    <property type="match status" value="1"/>
</dbReference>
<evidence type="ECO:0000313" key="3">
    <source>
        <dbReference type="EMBL" id="KAL3071392.1"/>
    </source>
</evidence>
<organism evidence="3 4">
    <name type="scientific">Heterodera schachtii</name>
    <name type="common">Sugarbeet cyst nematode worm</name>
    <name type="synonym">Tylenchus schachtii</name>
    <dbReference type="NCBI Taxonomy" id="97005"/>
    <lineage>
        <taxon>Eukaryota</taxon>
        <taxon>Metazoa</taxon>
        <taxon>Ecdysozoa</taxon>
        <taxon>Nematoda</taxon>
        <taxon>Chromadorea</taxon>
        <taxon>Rhabditida</taxon>
        <taxon>Tylenchina</taxon>
        <taxon>Tylenchomorpha</taxon>
        <taxon>Tylenchoidea</taxon>
        <taxon>Heteroderidae</taxon>
        <taxon>Heteroderinae</taxon>
        <taxon>Heterodera</taxon>
    </lineage>
</organism>
<evidence type="ECO:0000259" key="2">
    <source>
        <dbReference type="Pfam" id="PF00244"/>
    </source>
</evidence>
<dbReference type="InterPro" id="IPR023410">
    <property type="entry name" value="14-3-3_domain"/>
</dbReference>
<dbReference type="EMBL" id="JBICCN010000391">
    <property type="protein sequence ID" value="KAL3071392.1"/>
    <property type="molecule type" value="Genomic_DNA"/>
</dbReference>
<accession>A0ABD2HU80</accession>
<dbReference type="AlphaFoldDB" id="A0ABD2HU80"/>
<dbReference type="InterPro" id="IPR036815">
    <property type="entry name" value="14-3-3_dom_sf"/>
</dbReference>
<proteinExistence type="inferred from homology"/>
<name>A0ABD2HU80_HETSC</name>
<evidence type="ECO:0000313" key="4">
    <source>
        <dbReference type="Proteomes" id="UP001620645"/>
    </source>
</evidence>
<feature type="domain" description="14-3-3" evidence="2">
    <location>
        <begin position="58"/>
        <end position="151"/>
    </location>
</feature>
<dbReference type="Pfam" id="PF00244">
    <property type="entry name" value="14-3-3"/>
    <property type="match status" value="1"/>
</dbReference>
<comment type="caution">
    <text evidence="3">The sequence shown here is derived from an EMBL/GenBank/DDBJ whole genome shotgun (WGS) entry which is preliminary data.</text>
</comment>
<evidence type="ECO:0000256" key="1">
    <source>
        <dbReference type="ARBA" id="ARBA00006141"/>
    </source>
</evidence>